<dbReference type="PANTHER" id="PTHR13789">
    <property type="entry name" value="MONOOXYGENASE"/>
    <property type="match status" value="1"/>
</dbReference>
<keyword evidence="3" id="KW-0274">FAD</keyword>
<dbReference type="AlphaFoldDB" id="A0A0F7ZLN7"/>
<dbReference type="PANTHER" id="PTHR13789:SF236">
    <property type="entry name" value="MONOOXYGENASE, PUTATIVE (AFU_ORTHOLOGUE AFUA_6G12060)-RELATED"/>
    <property type="match status" value="1"/>
</dbReference>
<organism evidence="7 8">
    <name type="scientific">Hirsutella minnesotensis 3608</name>
    <dbReference type="NCBI Taxonomy" id="1043627"/>
    <lineage>
        <taxon>Eukaryota</taxon>
        <taxon>Fungi</taxon>
        <taxon>Dikarya</taxon>
        <taxon>Ascomycota</taxon>
        <taxon>Pezizomycotina</taxon>
        <taxon>Sordariomycetes</taxon>
        <taxon>Hypocreomycetidae</taxon>
        <taxon>Hypocreales</taxon>
        <taxon>Ophiocordycipitaceae</taxon>
        <taxon>Hirsutella</taxon>
    </lineage>
</organism>
<evidence type="ECO:0000256" key="3">
    <source>
        <dbReference type="ARBA" id="ARBA00022827"/>
    </source>
</evidence>
<dbReference type="SUPFAM" id="SSF54373">
    <property type="entry name" value="FAD-linked reductases, C-terminal domain"/>
    <property type="match status" value="1"/>
</dbReference>
<evidence type="ECO:0000256" key="4">
    <source>
        <dbReference type="ARBA" id="ARBA00023002"/>
    </source>
</evidence>
<evidence type="ECO:0000259" key="6">
    <source>
        <dbReference type="Pfam" id="PF01494"/>
    </source>
</evidence>
<keyword evidence="2" id="KW-0285">Flavoprotein</keyword>
<dbReference type="SUPFAM" id="SSF51905">
    <property type="entry name" value="FAD/NAD(P)-binding domain"/>
    <property type="match status" value="1"/>
</dbReference>
<keyword evidence="8" id="KW-1185">Reference proteome</keyword>
<dbReference type="PRINTS" id="PR00420">
    <property type="entry name" value="RNGMNOXGNASE"/>
</dbReference>
<evidence type="ECO:0000256" key="5">
    <source>
        <dbReference type="ARBA" id="ARBA00023033"/>
    </source>
</evidence>
<dbReference type="OrthoDB" id="16820at2759"/>
<sequence length="304" mass="33545">MSLEESPAASLQSLPDVDDRSPSNGISVLVVGSGIGGLSAARELWRIGCDVRVFEKQPSEVLTGDSFTIGPSAIGSLRKFPRLDREVSLLGCDPVMRIHNLQGALVRGPLEMKDILSAEVRNSIKCKIFRYSRPRLYQAMLTHLRRVGVPVDHGMDVIDYFENESGKKAGVVLQDGAKLDADLVIAADGIHSQSWKTVLDRQVPARPSGDAAFRVAYPIEVVHDDAMIGAEYPLLDGGRPQTLAYFGPDVQVIVHRTVDEISWALLHEDDGRARESWDNHPPVDKALEWIKDYNELPKPCERSC</sequence>
<dbReference type="InterPro" id="IPR002938">
    <property type="entry name" value="FAD-bd"/>
</dbReference>
<dbReference type="GO" id="GO:0071949">
    <property type="term" value="F:FAD binding"/>
    <property type="evidence" value="ECO:0007669"/>
    <property type="project" value="InterPro"/>
</dbReference>
<evidence type="ECO:0000256" key="2">
    <source>
        <dbReference type="ARBA" id="ARBA00022630"/>
    </source>
</evidence>
<evidence type="ECO:0000313" key="7">
    <source>
        <dbReference type="EMBL" id="KJZ71295.1"/>
    </source>
</evidence>
<dbReference type="InterPro" id="IPR050493">
    <property type="entry name" value="FAD-dep_Monooxygenase_BioMet"/>
</dbReference>
<reference evidence="7 8" key="1">
    <citation type="journal article" date="2014" name="Genome Biol. Evol.">
        <title>Comparative genomics and transcriptomics analyses reveal divergent lifestyle features of nematode endoparasitic fungus Hirsutella minnesotensis.</title>
        <authorList>
            <person name="Lai Y."/>
            <person name="Liu K."/>
            <person name="Zhang X."/>
            <person name="Zhang X."/>
            <person name="Li K."/>
            <person name="Wang N."/>
            <person name="Shu C."/>
            <person name="Wu Y."/>
            <person name="Wang C."/>
            <person name="Bushley K.E."/>
            <person name="Xiang M."/>
            <person name="Liu X."/>
        </authorList>
    </citation>
    <scope>NUCLEOTIDE SEQUENCE [LARGE SCALE GENOMIC DNA]</scope>
    <source>
        <strain evidence="7 8">3608</strain>
    </source>
</reference>
<evidence type="ECO:0000313" key="8">
    <source>
        <dbReference type="Proteomes" id="UP000054481"/>
    </source>
</evidence>
<feature type="domain" description="FAD-binding" evidence="6">
    <location>
        <begin position="27"/>
        <end position="198"/>
    </location>
</feature>
<keyword evidence="5" id="KW-0503">Monooxygenase</keyword>
<dbReference type="GO" id="GO:0004497">
    <property type="term" value="F:monooxygenase activity"/>
    <property type="evidence" value="ECO:0007669"/>
    <property type="project" value="UniProtKB-KW"/>
</dbReference>
<gene>
    <name evidence="7" type="ORF">HIM_09305</name>
</gene>
<dbReference type="EMBL" id="KQ030580">
    <property type="protein sequence ID" value="KJZ71295.1"/>
    <property type="molecule type" value="Genomic_DNA"/>
</dbReference>
<dbReference type="Pfam" id="PF01494">
    <property type="entry name" value="FAD_binding_3"/>
    <property type="match status" value="1"/>
</dbReference>
<proteinExistence type="inferred from homology"/>
<name>A0A0F7ZLN7_9HYPO</name>
<dbReference type="Proteomes" id="UP000054481">
    <property type="component" value="Unassembled WGS sequence"/>
</dbReference>
<protein>
    <recommendedName>
        <fullName evidence="6">FAD-binding domain-containing protein</fullName>
    </recommendedName>
</protein>
<dbReference type="Gene3D" id="3.50.50.60">
    <property type="entry name" value="FAD/NAD(P)-binding domain"/>
    <property type="match status" value="1"/>
</dbReference>
<keyword evidence="4" id="KW-0560">Oxidoreductase</keyword>
<comment type="similarity">
    <text evidence="1">Belongs to the paxM FAD-dependent monooxygenase family.</text>
</comment>
<dbReference type="InterPro" id="IPR036188">
    <property type="entry name" value="FAD/NAD-bd_sf"/>
</dbReference>
<evidence type="ECO:0000256" key="1">
    <source>
        <dbReference type="ARBA" id="ARBA00007992"/>
    </source>
</evidence>
<accession>A0A0F7ZLN7</accession>